<accession>I0INR7</accession>
<feature type="compositionally biased region" description="Polar residues" evidence="1">
    <location>
        <begin position="58"/>
        <end position="82"/>
    </location>
</feature>
<dbReference type="EMBL" id="AP012342">
    <property type="protein sequence ID" value="BAM06916.1"/>
    <property type="molecule type" value="Genomic_DNA"/>
</dbReference>
<name>I0INR7_LEPFC</name>
<reference evidence="3" key="2">
    <citation type="submission" date="2012-03" db="EMBL/GenBank/DDBJ databases">
        <title>The complete genome sequence of the pioneer microbe on fresh volcanic deposit, Leptospirillum ferrooxidans strain C2-3.</title>
        <authorList>
            <person name="Fujimura R."/>
            <person name="Sato Y."/>
            <person name="Nishizawa T."/>
            <person name="Nanba K."/>
            <person name="Oshima K."/>
            <person name="Hattori M."/>
            <person name="Kamijo T."/>
            <person name="Ohta H."/>
        </authorList>
    </citation>
    <scope>NUCLEOTIDE SEQUENCE [LARGE SCALE GENOMIC DNA]</scope>
    <source>
        <strain evidence="3">C2-3</strain>
    </source>
</reference>
<sequence length="398" mass="43297">MIKLVSVLSKIILIIVFIYQFEVITLNNAWGADPAPNPPSSVSQPTKDQKSGKIPVQKPSTKTIQPTNSQPAPIDTETTPLSRNGRDAIEAYRHSWNPMTAGPNYMPQADSLPEGEFNGRFFFYGALTEGEYSDSGGINGLPQGFSKNQLLALFAMFYGVDANTELVFLPSLLGTFSSYQGQVTDGAGFNDTTIGIKHRWVIQDPETSRPSFSTALLVTVPTSSWLGTPLPKSSTLPPLSVVPSTHLGEPSLTAVFLTRKNIKPIRIYGDFLYSYSFPGSGVLPGSTKSTFNQYGDIAQYRLGIEDVINDQRGLGIIMEFVGLSGLPFSIDGNTVSARPNTFNILGVQPTFEVNLTERLAMSAGVLLPAFGTNEYLAVTPNFSLWYYWGGIDGKVLPR</sequence>
<dbReference type="AlphaFoldDB" id="I0INR7"/>
<evidence type="ECO:0000256" key="1">
    <source>
        <dbReference type="SAM" id="MobiDB-lite"/>
    </source>
</evidence>
<dbReference type="Proteomes" id="UP000007382">
    <property type="component" value="Chromosome"/>
</dbReference>
<organism evidence="2 3">
    <name type="scientific">Leptospirillum ferrooxidans (strain C2-3)</name>
    <dbReference type="NCBI Taxonomy" id="1162668"/>
    <lineage>
        <taxon>Bacteria</taxon>
        <taxon>Pseudomonadati</taxon>
        <taxon>Nitrospirota</taxon>
        <taxon>Nitrospiria</taxon>
        <taxon>Nitrospirales</taxon>
        <taxon>Nitrospiraceae</taxon>
        <taxon>Leptospirillum</taxon>
    </lineage>
</organism>
<evidence type="ECO:0000313" key="3">
    <source>
        <dbReference type="Proteomes" id="UP000007382"/>
    </source>
</evidence>
<dbReference type="PATRIC" id="fig|1162668.3.peg.1431"/>
<feature type="region of interest" description="Disordered" evidence="1">
    <location>
        <begin position="35"/>
        <end position="82"/>
    </location>
</feature>
<dbReference type="RefSeq" id="WP_014449405.1">
    <property type="nucleotide sequence ID" value="NC_017094.1"/>
</dbReference>
<evidence type="ECO:0000313" key="2">
    <source>
        <dbReference type="EMBL" id="BAM06916.1"/>
    </source>
</evidence>
<keyword evidence="3" id="KW-1185">Reference proteome</keyword>
<dbReference type="STRING" id="1162668.LFE_1231"/>
<gene>
    <name evidence="2" type="ordered locus">LFE_1231</name>
</gene>
<protein>
    <submittedName>
        <fullName evidence="2">Uncharacterized protein</fullName>
    </submittedName>
</protein>
<dbReference type="KEGG" id="lfc:LFE_1231"/>
<reference evidence="2 3" key="1">
    <citation type="journal article" date="2012" name="J. Bacteriol.">
        <title>Complete Genome Sequence of Leptospirillum ferrooxidans Strain C2-3, Isolated from a Fresh Volcanic Ash Deposit on the Island of Miyake, Japan.</title>
        <authorList>
            <person name="Fujimura R."/>
            <person name="Sato Y."/>
            <person name="Nishizawa T."/>
            <person name="Oshima K."/>
            <person name="Kim S.-W."/>
            <person name="Hattori M."/>
            <person name="Kamijo T."/>
            <person name="Ohta H."/>
        </authorList>
    </citation>
    <scope>NUCLEOTIDE SEQUENCE [LARGE SCALE GENOMIC DNA]</scope>
    <source>
        <strain evidence="2 3">C2-3</strain>
    </source>
</reference>
<dbReference type="HOGENOM" id="CLU_052157_0_0_0"/>
<proteinExistence type="predicted"/>